<feature type="domain" description="C-type lectin" evidence="2">
    <location>
        <begin position="19"/>
        <end position="121"/>
    </location>
</feature>
<dbReference type="InterPro" id="IPR016186">
    <property type="entry name" value="C-type_lectin-like/link_sf"/>
</dbReference>
<dbReference type="STRING" id="8167.A0A484D2Q8"/>
<evidence type="ECO:0000313" key="4">
    <source>
        <dbReference type="Proteomes" id="UP000295070"/>
    </source>
</evidence>
<feature type="region of interest" description="Disordered" evidence="1">
    <location>
        <begin position="78"/>
        <end position="103"/>
    </location>
</feature>
<name>A0A484D2Q8_PERFV</name>
<dbReference type="AlphaFoldDB" id="A0A484D2Q8"/>
<reference evidence="3 4" key="1">
    <citation type="submission" date="2019-01" db="EMBL/GenBank/DDBJ databases">
        <title>A chromosome-scale genome assembly of the yellow perch, Perca flavescens.</title>
        <authorList>
            <person name="Feron R."/>
            <person name="Morvezen R."/>
            <person name="Bestin A."/>
            <person name="Haffray P."/>
            <person name="Klopp C."/>
            <person name="Zahm M."/>
            <person name="Cabau C."/>
            <person name="Roques C."/>
            <person name="Donnadieu C."/>
            <person name="Bouchez O."/>
            <person name="Christie M."/>
            <person name="Larson W."/>
            <person name="Guiguen Y."/>
        </authorList>
    </citation>
    <scope>NUCLEOTIDE SEQUENCE [LARGE SCALE GENOMIC DNA]</scope>
    <source>
        <strain evidence="3">YP-PL-M2</strain>
        <tissue evidence="3">Blood</tissue>
    </source>
</reference>
<evidence type="ECO:0000259" key="2">
    <source>
        <dbReference type="PROSITE" id="PS50041"/>
    </source>
</evidence>
<keyword evidence="4" id="KW-1185">Reference proteome</keyword>
<proteinExistence type="predicted"/>
<dbReference type="InterPro" id="IPR016187">
    <property type="entry name" value="CTDL_fold"/>
</dbReference>
<comment type="caution">
    <text evidence="3">The sequence shown here is derived from an EMBL/GenBank/DDBJ whole genome shotgun (WGS) entry which is preliminary data.</text>
</comment>
<protein>
    <recommendedName>
        <fullName evidence="2">C-type lectin domain-containing protein</fullName>
    </recommendedName>
</protein>
<evidence type="ECO:0000256" key="1">
    <source>
        <dbReference type="SAM" id="MobiDB-lite"/>
    </source>
</evidence>
<accession>A0A484D2Q8</accession>
<gene>
    <name evidence="3" type="ORF">EPR50_G00103520</name>
</gene>
<dbReference type="EMBL" id="SCKG01000009">
    <property type="protein sequence ID" value="TDH08957.1"/>
    <property type="molecule type" value="Genomic_DNA"/>
</dbReference>
<feature type="compositionally biased region" description="Basic and acidic residues" evidence="1">
    <location>
        <begin position="88"/>
        <end position="103"/>
    </location>
</feature>
<dbReference type="Gene3D" id="3.10.100.10">
    <property type="entry name" value="Mannose-Binding Protein A, subunit A"/>
    <property type="match status" value="1"/>
</dbReference>
<evidence type="ECO:0000313" key="3">
    <source>
        <dbReference type="EMBL" id="TDH08957.1"/>
    </source>
</evidence>
<organism evidence="3 4">
    <name type="scientific">Perca flavescens</name>
    <name type="common">American yellow perch</name>
    <name type="synonym">Morone flavescens</name>
    <dbReference type="NCBI Taxonomy" id="8167"/>
    <lineage>
        <taxon>Eukaryota</taxon>
        <taxon>Metazoa</taxon>
        <taxon>Chordata</taxon>
        <taxon>Craniata</taxon>
        <taxon>Vertebrata</taxon>
        <taxon>Euteleostomi</taxon>
        <taxon>Actinopterygii</taxon>
        <taxon>Neopterygii</taxon>
        <taxon>Teleostei</taxon>
        <taxon>Neoteleostei</taxon>
        <taxon>Acanthomorphata</taxon>
        <taxon>Eupercaria</taxon>
        <taxon>Perciformes</taxon>
        <taxon>Percoidei</taxon>
        <taxon>Percidae</taxon>
        <taxon>Percinae</taxon>
        <taxon>Perca</taxon>
    </lineage>
</organism>
<dbReference type="CDD" id="cd00037">
    <property type="entry name" value="CLECT"/>
    <property type="match status" value="1"/>
</dbReference>
<dbReference type="SUPFAM" id="SSF56436">
    <property type="entry name" value="C-type lectin-like"/>
    <property type="match status" value="1"/>
</dbReference>
<dbReference type="PROSITE" id="PS50041">
    <property type="entry name" value="C_TYPE_LECTIN_2"/>
    <property type="match status" value="1"/>
</dbReference>
<sequence>MPAGASFRILLRWIIQNPDATQIYASARFNSSLTGVRSRRDLAWLWKFAGRKPFWIGLSGGSGRWIWADGGSVSFSRLRGAPPGHGASHSESHGESHSESHGDSDCVLVENHRSWISTSCSPETQHTFICSSVAHTH</sequence>
<dbReference type="Proteomes" id="UP000295070">
    <property type="component" value="Chromosome 9"/>
</dbReference>
<dbReference type="InterPro" id="IPR001304">
    <property type="entry name" value="C-type_lectin-like"/>
</dbReference>